<sequence>MHTAHSSAAAPFSLAPATERTTKVVVGSEATRLPCSRRWSWILGDEDGVEVEDDAPPPSWSPPPGDAAARLRESSLQK</sequence>
<protein>
    <submittedName>
        <fullName evidence="2">Uncharacterized protein</fullName>
    </submittedName>
</protein>
<dbReference type="AlphaFoldDB" id="A0A0A9BVI8"/>
<reference evidence="2" key="1">
    <citation type="submission" date="2014-09" db="EMBL/GenBank/DDBJ databases">
        <authorList>
            <person name="Magalhaes I.L.F."/>
            <person name="Oliveira U."/>
            <person name="Santos F.R."/>
            <person name="Vidigal T.H.D.A."/>
            <person name="Brescovit A.D."/>
            <person name="Santos A.J."/>
        </authorList>
    </citation>
    <scope>NUCLEOTIDE SEQUENCE</scope>
    <source>
        <tissue evidence="2">Shoot tissue taken approximately 20 cm above the soil surface</tissue>
    </source>
</reference>
<dbReference type="EMBL" id="GBRH01232740">
    <property type="protein sequence ID" value="JAD65155.1"/>
    <property type="molecule type" value="Transcribed_RNA"/>
</dbReference>
<proteinExistence type="predicted"/>
<feature type="compositionally biased region" description="Low complexity" evidence="1">
    <location>
        <begin position="1"/>
        <end position="17"/>
    </location>
</feature>
<evidence type="ECO:0000313" key="2">
    <source>
        <dbReference type="EMBL" id="JAD65155.1"/>
    </source>
</evidence>
<feature type="region of interest" description="Disordered" evidence="1">
    <location>
        <begin position="48"/>
        <end position="78"/>
    </location>
</feature>
<feature type="compositionally biased region" description="Pro residues" evidence="1">
    <location>
        <begin position="56"/>
        <end position="65"/>
    </location>
</feature>
<organism evidence="2">
    <name type="scientific">Arundo donax</name>
    <name type="common">Giant reed</name>
    <name type="synonym">Donax arundinaceus</name>
    <dbReference type="NCBI Taxonomy" id="35708"/>
    <lineage>
        <taxon>Eukaryota</taxon>
        <taxon>Viridiplantae</taxon>
        <taxon>Streptophyta</taxon>
        <taxon>Embryophyta</taxon>
        <taxon>Tracheophyta</taxon>
        <taxon>Spermatophyta</taxon>
        <taxon>Magnoliopsida</taxon>
        <taxon>Liliopsida</taxon>
        <taxon>Poales</taxon>
        <taxon>Poaceae</taxon>
        <taxon>PACMAD clade</taxon>
        <taxon>Arundinoideae</taxon>
        <taxon>Arundineae</taxon>
        <taxon>Arundo</taxon>
    </lineage>
</organism>
<feature type="compositionally biased region" description="Basic and acidic residues" evidence="1">
    <location>
        <begin position="69"/>
        <end position="78"/>
    </location>
</feature>
<accession>A0A0A9BVI8</accession>
<feature type="region of interest" description="Disordered" evidence="1">
    <location>
        <begin position="1"/>
        <end position="29"/>
    </location>
</feature>
<evidence type="ECO:0000256" key="1">
    <source>
        <dbReference type="SAM" id="MobiDB-lite"/>
    </source>
</evidence>
<reference evidence="2" key="2">
    <citation type="journal article" date="2015" name="Data Brief">
        <title>Shoot transcriptome of the giant reed, Arundo donax.</title>
        <authorList>
            <person name="Barrero R.A."/>
            <person name="Guerrero F.D."/>
            <person name="Moolhuijzen P."/>
            <person name="Goolsby J.A."/>
            <person name="Tidwell J."/>
            <person name="Bellgard S.E."/>
            <person name="Bellgard M.I."/>
        </authorList>
    </citation>
    <scope>NUCLEOTIDE SEQUENCE</scope>
    <source>
        <tissue evidence="2">Shoot tissue taken approximately 20 cm above the soil surface</tissue>
    </source>
</reference>
<name>A0A0A9BVI8_ARUDO</name>